<sequence>MQYSHLTGTSPGNLFRSIVLHSKDIRIPDSQKNHRQLCARGVYSSMTAVCAHNSEVINQTAKRYYSQYGYSEVQPCRTEKKLKRNQRKKKKNKKTVVTKTINFLTEINNERLREEDRMRTTNDKYRKLISRRKHLATTTTYVRTRDGRESVGRSVRRCGNGRSPWTGGRVAGPRSDRLAARAGGAAGVCAQRWRPFPPVRQAVCAVPDKHVLVRIAVTGEAGGRGAVLLGNTPGYPPRSRQHAGGRRASARHATAAPSGVQVQQPIDSSTVVGGTVN</sequence>
<feature type="region of interest" description="Disordered" evidence="1">
    <location>
        <begin position="145"/>
        <end position="174"/>
    </location>
</feature>
<dbReference type="Proteomes" id="UP000475862">
    <property type="component" value="Unassembled WGS sequence"/>
</dbReference>
<comment type="caution">
    <text evidence="2">The sequence shown here is derived from an EMBL/GenBank/DDBJ whole genome shotgun (WGS) entry which is preliminary data.</text>
</comment>
<protein>
    <submittedName>
        <fullName evidence="2">Uncharacterized protein</fullName>
    </submittedName>
</protein>
<proteinExistence type="predicted"/>
<feature type="compositionally biased region" description="Basic residues" evidence="1">
    <location>
        <begin position="239"/>
        <end position="250"/>
    </location>
</feature>
<evidence type="ECO:0000313" key="2">
    <source>
        <dbReference type="EMBL" id="KAE9539599.1"/>
    </source>
</evidence>
<gene>
    <name evidence="2" type="ORF">AGLY_004851</name>
</gene>
<feature type="region of interest" description="Disordered" evidence="1">
    <location>
        <begin position="228"/>
        <end position="277"/>
    </location>
</feature>
<keyword evidence="3" id="KW-1185">Reference proteome</keyword>
<evidence type="ECO:0000313" key="3">
    <source>
        <dbReference type="Proteomes" id="UP000475862"/>
    </source>
</evidence>
<evidence type="ECO:0000256" key="1">
    <source>
        <dbReference type="SAM" id="MobiDB-lite"/>
    </source>
</evidence>
<dbReference type="AlphaFoldDB" id="A0A6G0TXC8"/>
<feature type="compositionally biased region" description="Polar residues" evidence="1">
    <location>
        <begin position="260"/>
        <end position="277"/>
    </location>
</feature>
<reference evidence="2 3" key="1">
    <citation type="submission" date="2019-08" db="EMBL/GenBank/DDBJ databases">
        <title>The genome of the soybean aphid Biotype 1, its phylome, world population structure and adaptation to the North American continent.</title>
        <authorList>
            <person name="Giordano R."/>
            <person name="Donthu R.K."/>
            <person name="Hernandez A.G."/>
            <person name="Wright C.L."/>
            <person name="Zimin A.V."/>
        </authorList>
    </citation>
    <scope>NUCLEOTIDE SEQUENCE [LARGE SCALE GENOMIC DNA]</scope>
    <source>
        <tissue evidence="2">Whole aphids</tissue>
    </source>
</reference>
<organism evidence="2 3">
    <name type="scientific">Aphis glycines</name>
    <name type="common">Soybean aphid</name>
    <dbReference type="NCBI Taxonomy" id="307491"/>
    <lineage>
        <taxon>Eukaryota</taxon>
        <taxon>Metazoa</taxon>
        <taxon>Ecdysozoa</taxon>
        <taxon>Arthropoda</taxon>
        <taxon>Hexapoda</taxon>
        <taxon>Insecta</taxon>
        <taxon>Pterygota</taxon>
        <taxon>Neoptera</taxon>
        <taxon>Paraneoptera</taxon>
        <taxon>Hemiptera</taxon>
        <taxon>Sternorrhyncha</taxon>
        <taxon>Aphidomorpha</taxon>
        <taxon>Aphidoidea</taxon>
        <taxon>Aphididae</taxon>
        <taxon>Aphidini</taxon>
        <taxon>Aphis</taxon>
        <taxon>Aphis</taxon>
    </lineage>
</organism>
<dbReference type="EMBL" id="VYZN01000014">
    <property type="protein sequence ID" value="KAE9539599.1"/>
    <property type="molecule type" value="Genomic_DNA"/>
</dbReference>
<name>A0A6G0TXC8_APHGL</name>
<accession>A0A6G0TXC8</accession>